<comment type="caution">
    <text evidence="2">The sequence shown here is derived from an EMBL/GenBank/DDBJ whole genome shotgun (WGS) entry which is preliminary data.</text>
</comment>
<feature type="transmembrane region" description="Helical" evidence="1">
    <location>
        <begin position="6"/>
        <end position="23"/>
    </location>
</feature>
<name>A0A4V3A5J4_9MYCO</name>
<reference evidence="2 3" key="1">
    <citation type="journal article" date="2019" name="Sci. Rep.">
        <title>Extended insight into the Mycobacterium chelonae-abscessus complex through whole genome sequencing of Mycobacterium salmoniphilum outbreak and Mycobacterium salmoniphilum-like strains.</title>
        <authorList>
            <person name="Behra P.R.K."/>
            <person name="Das S."/>
            <person name="Pettersson B.M.F."/>
            <person name="Shirreff L."/>
            <person name="DuCote T."/>
            <person name="Jacobsson K.G."/>
            <person name="Ennis D.G."/>
            <person name="Kirsebom L.A."/>
        </authorList>
    </citation>
    <scope>NUCLEOTIDE SEQUENCE [LARGE SCALE GENOMIC DNA]</scope>
    <source>
        <strain evidence="2 3">DSM 45524</strain>
    </source>
</reference>
<dbReference type="EMBL" id="RXLR01000024">
    <property type="protein sequence ID" value="TDH17939.1"/>
    <property type="molecule type" value="Genomic_DNA"/>
</dbReference>
<feature type="transmembrane region" description="Helical" evidence="1">
    <location>
        <begin position="35"/>
        <end position="55"/>
    </location>
</feature>
<dbReference type="RefSeq" id="WP_133052555.1">
    <property type="nucleotide sequence ID" value="NZ_MAFQ01000014.1"/>
</dbReference>
<evidence type="ECO:0000313" key="2">
    <source>
        <dbReference type="EMBL" id="TDH17939.1"/>
    </source>
</evidence>
<sequence>MIDEITIALGVALVLVGVLNLLGGLSGRALSPGGGVLVGVLAMSIGAINIVVGVAGQGLPGAWLGVMGVLLACQLWVVVSDVRKSKRTSVQAVRDTYTEPGRGD</sequence>
<protein>
    <submittedName>
        <fullName evidence="2">Uncharacterized protein</fullName>
    </submittedName>
</protein>
<feature type="transmembrane region" description="Helical" evidence="1">
    <location>
        <begin position="61"/>
        <end position="79"/>
    </location>
</feature>
<accession>A0A4V3A5J4</accession>
<keyword evidence="1" id="KW-0472">Membrane</keyword>
<evidence type="ECO:0000256" key="1">
    <source>
        <dbReference type="SAM" id="Phobius"/>
    </source>
</evidence>
<dbReference type="AlphaFoldDB" id="A0A4V3A5J4"/>
<evidence type="ECO:0000313" key="3">
    <source>
        <dbReference type="Proteomes" id="UP000295627"/>
    </source>
</evidence>
<keyword evidence="1" id="KW-0812">Transmembrane</keyword>
<keyword evidence="1" id="KW-1133">Transmembrane helix</keyword>
<gene>
    <name evidence="2" type="ORF">EJ571_24730</name>
</gene>
<dbReference type="Proteomes" id="UP000295627">
    <property type="component" value="Unassembled WGS sequence"/>
</dbReference>
<proteinExistence type="predicted"/>
<organism evidence="2 3">
    <name type="scientific">Mycobacteroides franklinii</name>
    <dbReference type="NCBI Taxonomy" id="948102"/>
    <lineage>
        <taxon>Bacteria</taxon>
        <taxon>Bacillati</taxon>
        <taxon>Actinomycetota</taxon>
        <taxon>Actinomycetes</taxon>
        <taxon>Mycobacteriales</taxon>
        <taxon>Mycobacteriaceae</taxon>
        <taxon>Mycobacteroides</taxon>
    </lineage>
</organism>